<dbReference type="Pfam" id="PF01833">
    <property type="entry name" value="TIG"/>
    <property type="match status" value="1"/>
</dbReference>
<dbReference type="Proteomes" id="UP000663940">
    <property type="component" value="Chromosome"/>
</dbReference>
<dbReference type="EMBL" id="CP043451">
    <property type="protein sequence ID" value="QEM03780.1"/>
    <property type="molecule type" value="Genomic_DNA"/>
</dbReference>
<evidence type="ECO:0000313" key="6">
    <source>
        <dbReference type="Proteomes" id="UP000663940"/>
    </source>
</evidence>
<evidence type="ECO:0000313" key="4">
    <source>
        <dbReference type="EMBL" id="QTE47444.1"/>
    </source>
</evidence>
<dbReference type="EMBL" id="CP071880">
    <property type="protein sequence ID" value="QTE47444.1"/>
    <property type="molecule type" value="Genomic_DNA"/>
</dbReference>
<dbReference type="RefSeq" id="WP_112652387.1">
    <property type="nucleotide sequence ID" value="NZ_CP071879.1"/>
</dbReference>
<reference evidence="3 5" key="1">
    <citation type="submission" date="2019-08" db="EMBL/GenBank/DDBJ databases">
        <title>Comparative genome analysis confer to the adaptation heavy metal polluted environment.</title>
        <authorList>
            <person name="Li Y."/>
        </authorList>
    </citation>
    <scope>NUCLEOTIDE SEQUENCE [LARGE SCALE GENOMIC DNA]</scope>
    <source>
        <strain evidence="3 5">P2</strain>
    </source>
</reference>
<evidence type="ECO:0000256" key="1">
    <source>
        <dbReference type="ARBA" id="ARBA00022737"/>
    </source>
</evidence>
<accession>A0AAE6JEV3</accession>
<dbReference type="SUPFAM" id="SSF81296">
    <property type="entry name" value="E set domains"/>
    <property type="match status" value="1"/>
</dbReference>
<sequence length="451" mass="47761">MQPVTKYLSTAKVPLLIALLLIISTCKKQHTERNGDGSSPDLKPTILSLSTYTGPYRTVVQIKGSGFDPDTRNNKVWFNGKPAEITAATETIITAIVPLSAGTGNISLSVSGAAKVTGPVFNYQYTMMVTTLASYVRPLGSTDPNLYQLMEWPTGIAVDGPGNVYVSDFHFNMIYRIDTTGKAIVFSGQVTSGFVNGTLADARYNFPGNVATDHAGNIYVIDNGNGAFRKIDNSGTVTTFASSKFGGVIGSGGYEIFPGINTSAAIVTDKNNTLYFSDSNGIIRTLTQTGDVALFAGYSFGYRDGPRLKANFSYLSGLTFDANGNLYVADWGNNAIRKIDTQGNVTTLAGSTVPGYLDGKGTAARFSNPTGIVADAGGNIYVAEPINNVVRKVTPNGTVSTFAGIPKRTGNSDGNLTTATFNAPTNIAIDKNGILYVTDRGNKSIRKIGLQ</sequence>
<dbReference type="InterPro" id="IPR001258">
    <property type="entry name" value="NHL_repeat"/>
</dbReference>
<evidence type="ECO:0000313" key="3">
    <source>
        <dbReference type="EMBL" id="QEM03780.1"/>
    </source>
</evidence>
<dbReference type="CDD" id="cd00603">
    <property type="entry name" value="IPT_PCSR"/>
    <property type="match status" value="1"/>
</dbReference>
<protein>
    <submittedName>
        <fullName evidence="4">IPT/TIG domain-containing protein</fullName>
    </submittedName>
</protein>
<dbReference type="AlphaFoldDB" id="A0AAE6JEV3"/>
<dbReference type="InterPro" id="IPR013783">
    <property type="entry name" value="Ig-like_fold"/>
</dbReference>
<name>A0AAE6JEV3_9SPHI</name>
<evidence type="ECO:0000259" key="2">
    <source>
        <dbReference type="Pfam" id="PF01833"/>
    </source>
</evidence>
<dbReference type="PANTHER" id="PTHR13833">
    <property type="match status" value="1"/>
</dbReference>
<dbReference type="Gene3D" id="2.60.40.10">
    <property type="entry name" value="Immunoglobulins"/>
    <property type="match status" value="1"/>
</dbReference>
<organism evidence="3 5">
    <name type="scientific">Mucilaginibacter rubeus</name>
    <dbReference type="NCBI Taxonomy" id="2027860"/>
    <lineage>
        <taxon>Bacteria</taxon>
        <taxon>Pseudomonadati</taxon>
        <taxon>Bacteroidota</taxon>
        <taxon>Sphingobacteriia</taxon>
        <taxon>Sphingobacteriales</taxon>
        <taxon>Sphingobacteriaceae</taxon>
        <taxon>Mucilaginibacter</taxon>
    </lineage>
</organism>
<reference evidence="4 6" key="2">
    <citation type="submission" date="2021-03" db="EMBL/GenBank/DDBJ databases">
        <title>Mucilaginibacter strains isolated from gold and copper mining confer multi heavy-metal resistance.</title>
        <authorList>
            <person name="Li Y."/>
        </authorList>
    </citation>
    <scope>NUCLEOTIDE SEQUENCE [LARGE SCALE GENOMIC DNA]</scope>
    <source>
        <strain evidence="4 6">P2-4</strain>
    </source>
</reference>
<dbReference type="InterPro" id="IPR011042">
    <property type="entry name" value="6-blade_b-propeller_TolB-like"/>
</dbReference>
<proteinExistence type="predicted"/>
<dbReference type="SUPFAM" id="SSF101898">
    <property type="entry name" value="NHL repeat"/>
    <property type="match status" value="1"/>
</dbReference>
<dbReference type="Pfam" id="PF01436">
    <property type="entry name" value="NHL"/>
    <property type="match status" value="2"/>
</dbReference>
<dbReference type="PANTHER" id="PTHR13833:SF71">
    <property type="entry name" value="NHL DOMAIN-CONTAINING PROTEIN"/>
    <property type="match status" value="1"/>
</dbReference>
<gene>
    <name evidence="3" type="ORF">DIU31_009745</name>
    <name evidence="4" type="ORF">J3L21_17890</name>
</gene>
<dbReference type="Proteomes" id="UP000250557">
    <property type="component" value="Chromosome"/>
</dbReference>
<dbReference type="Gene3D" id="2.120.10.30">
    <property type="entry name" value="TolB, C-terminal domain"/>
    <property type="match status" value="3"/>
</dbReference>
<dbReference type="InterPro" id="IPR014756">
    <property type="entry name" value="Ig_E-set"/>
</dbReference>
<keyword evidence="1" id="KW-0677">Repeat</keyword>
<evidence type="ECO:0000313" key="5">
    <source>
        <dbReference type="Proteomes" id="UP000250557"/>
    </source>
</evidence>
<dbReference type="InterPro" id="IPR002909">
    <property type="entry name" value="IPT_dom"/>
</dbReference>
<keyword evidence="6" id="KW-1185">Reference proteome</keyword>
<feature type="domain" description="IPT/TIG" evidence="2">
    <location>
        <begin position="44"/>
        <end position="118"/>
    </location>
</feature>